<dbReference type="STRING" id="151549.A0A4C2ABZ0"/>
<dbReference type="Pfam" id="PF03022">
    <property type="entry name" value="MRJP"/>
    <property type="match status" value="1"/>
</dbReference>
<comment type="similarity">
    <text evidence="2">Belongs to the major royal jelly protein family.</text>
</comment>
<protein>
    <submittedName>
        <fullName evidence="7">Protein yellow</fullName>
    </submittedName>
</protein>
<keyword evidence="3" id="KW-0964">Secreted</keyword>
<evidence type="ECO:0000313" key="7">
    <source>
        <dbReference type="EMBL" id="GBP98166.1"/>
    </source>
</evidence>
<evidence type="ECO:0000256" key="5">
    <source>
        <dbReference type="ARBA" id="ARBA00023180"/>
    </source>
</evidence>
<reference evidence="7 8" key="1">
    <citation type="journal article" date="2019" name="Commun. Biol.">
        <title>The bagworm genome reveals a unique fibroin gene that provides high tensile strength.</title>
        <authorList>
            <person name="Kono N."/>
            <person name="Nakamura H."/>
            <person name="Ohtoshi R."/>
            <person name="Tomita M."/>
            <person name="Numata K."/>
            <person name="Arakawa K."/>
        </authorList>
    </citation>
    <scope>NUCLEOTIDE SEQUENCE [LARGE SCALE GENOMIC DNA]</scope>
</reference>
<dbReference type="Proteomes" id="UP000299102">
    <property type="component" value="Unassembled WGS sequence"/>
</dbReference>
<comment type="caution">
    <text evidence="7">The sequence shown here is derived from an EMBL/GenBank/DDBJ whole genome shotgun (WGS) entry which is preliminary data.</text>
</comment>
<evidence type="ECO:0000256" key="1">
    <source>
        <dbReference type="ARBA" id="ARBA00004613"/>
    </source>
</evidence>
<name>A0A4C2ABZ0_EUMVA</name>
<proteinExistence type="inferred from homology"/>
<comment type="subcellular location">
    <subcellularLocation>
        <location evidence="1">Secreted</location>
    </subcellularLocation>
</comment>
<keyword evidence="8" id="KW-1185">Reference proteome</keyword>
<dbReference type="InterPro" id="IPR011042">
    <property type="entry name" value="6-blade_b-propeller_TolB-like"/>
</dbReference>
<dbReference type="PANTHER" id="PTHR10009:SF7">
    <property type="entry name" value="GH10609P-RELATED"/>
    <property type="match status" value="1"/>
</dbReference>
<organism evidence="7 8">
    <name type="scientific">Eumeta variegata</name>
    <name type="common">Bagworm moth</name>
    <name type="synonym">Eumeta japonica</name>
    <dbReference type="NCBI Taxonomy" id="151549"/>
    <lineage>
        <taxon>Eukaryota</taxon>
        <taxon>Metazoa</taxon>
        <taxon>Ecdysozoa</taxon>
        <taxon>Arthropoda</taxon>
        <taxon>Hexapoda</taxon>
        <taxon>Insecta</taxon>
        <taxon>Pterygota</taxon>
        <taxon>Neoptera</taxon>
        <taxon>Endopterygota</taxon>
        <taxon>Lepidoptera</taxon>
        <taxon>Glossata</taxon>
        <taxon>Ditrysia</taxon>
        <taxon>Tineoidea</taxon>
        <taxon>Psychidae</taxon>
        <taxon>Oiketicinae</taxon>
        <taxon>Eumeta</taxon>
    </lineage>
</organism>
<feature type="signal peptide" evidence="6">
    <location>
        <begin position="1"/>
        <end position="17"/>
    </location>
</feature>
<keyword evidence="4 6" id="KW-0732">Signal</keyword>
<dbReference type="EMBL" id="BGZK01003082">
    <property type="protein sequence ID" value="GBP98166.1"/>
    <property type="molecule type" value="Genomic_DNA"/>
</dbReference>
<feature type="chain" id="PRO_5020027665" evidence="6">
    <location>
        <begin position="18"/>
        <end position="304"/>
    </location>
</feature>
<dbReference type="PANTHER" id="PTHR10009">
    <property type="entry name" value="PROTEIN YELLOW-RELATED"/>
    <property type="match status" value="1"/>
</dbReference>
<dbReference type="Gene3D" id="2.120.10.30">
    <property type="entry name" value="TolB, C-terminal domain"/>
    <property type="match status" value="2"/>
</dbReference>
<dbReference type="OrthoDB" id="8184345at2759"/>
<dbReference type="GO" id="GO:0005576">
    <property type="term" value="C:extracellular region"/>
    <property type="evidence" value="ECO:0007669"/>
    <property type="project" value="UniProtKB-SubCell"/>
</dbReference>
<evidence type="ECO:0000256" key="4">
    <source>
        <dbReference type="ARBA" id="ARBA00022729"/>
    </source>
</evidence>
<gene>
    <name evidence="7" type="ORF">EVAR_101054_1</name>
</gene>
<evidence type="ECO:0000256" key="3">
    <source>
        <dbReference type="ARBA" id="ARBA00022525"/>
    </source>
</evidence>
<evidence type="ECO:0000256" key="2">
    <source>
        <dbReference type="ARBA" id="ARBA00009127"/>
    </source>
</evidence>
<keyword evidence="5" id="KW-0325">Glycoprotein</keyword>
<evidence type="ECO:0000256" key="6">
    <source>
        <dbReference type="SAM" id="SignalP"/>
    </source>
</evidence>
<accession>A0A4C2ABZ0</accession>
<dbReference type="InterPro" id="IPR017996">
    <property type="entry name" value="MRJP/yellow-related"/>
</dbReference>
<sequence>MNSQLLILATLVSIVYGGHYGPSSMFAWKQLEFGFPNQMAEEEAENSGNLIPTNAIPIDVEPFYDVSTDSRVAIKNQSEAYTTSSLAEDSQVNKCNQMWVIDSGVQGSKYVCPPKLLLIDLYSNQVIHQYEFDDSLYIKDASLFATVALNVKDPPPAGNCQNTMVYVADVGFHGLVVYNYQENRAWRIENRFMYPNPDNGLLTVACKSFVLMDGILSLKSFVKLGERNSPCPVSAIDSSNNVYCVTLDPIRLIKWDVRKPYHKQYIEEFSVEHKELEFVSGIKYTEASSGRKEFWMISNRFQVF</sequence>
<evidence type="ECO:0000313" key="8">
    <source>
        <dbReference type="Proteomes" id="UP000299102"/>
    </source>
</evidence>
<dbReference type="AlphaFoldDB" id="A0A4C2ABZ0"/>